<dbReference type="OrthoDB" id="9797595at2"/>
<dbReference type="Pfam" id="PF03364">
    <property type="entry name" value="Polyketide_cyc"/>
    <property type="match status" value="1"/>
</dbReference>
<dbReference type="CDD" id="cd07817">
    <property type="entry name" value="SRPBCC_8"/>
    <property type="match status" value="1"/>
</dbReference>
<dbReference type="PATRIC" id="fig|1279009.4.peg.3941"/>
<dbReference type="eggNOG" id="COG5637">
    <property type="taxonomic scope" value="Bacteria"/>
</dbReference>
<dbReference type="RefSeq" id="WP_009197271.1">
    <property type="nucleotide sequence ID" value="NZ_AODQ01000159.1"/>
</dbReference>
<evidence type="ECO:0000313" key="5">
    <source>
        <dbReference type="EMBL" id="EMR00981.1"/>
    </source>
</evidence>
<dbReference type="InterPro" id="IPR005031">
    <property type="entry name" value="COQ10_START"/>
</dbReference>
<dbReference type="EMBL" id="AODQ01000159">
    <property type="protein sequence ID" value="EMR00981.1"/>
    <property type="molecule type" value="Genomic_DNA"/>
</dbReference>
<dbReference type="Proteomes" id="UP000011910">
    <property type="component" value="Unassembled WGS sequence"/>
</dbReference>
<accession>M7N188</accession>
<comment type="caution">
    <text evidence="5">The sequence shown here is derived from an EMBL/GenBank/DDBJ whole genome shotgun (WGS) entry which is preliminary data.</text>
</comment>
<evidence type="ECO:0000259" key="4">
    <source>
        <dbReference type="Pfam" id="PF11127"/>
    </source>
</evidence>
<evidence type="ECO:0000256" key="2">
    <source>
        <dbReference type="SAM" id="MobiDB-lite"/>
    </source>
</evidence>
<dbReference type="SUPFAM" id="SSF55961">
    <property type="entry name" value="Bet v1-like"/>
    <property type="match status" value="1"/>
</dbReference>
<protein>
    <submittedName>
        <fullName evidence="5">Putative integral membrane protein</fullName>
    </submittedName>
</protein>
<feature type="region of interest" description="Disordered" evidence="2">
    <location>
        <begin position="244"/>
        <end position="266"/>
    </location>
</feature>
<feature type="domain" description="Inner membrane protein YgaP-like transmembrane" evidence="4">
    <location>
        <begin position="30"/>
        <end position="90"/>
    </location>
</feature>
<organism evidence="5 6">
    <name type="scientific">Cesiribacter andamanensis AMV16</name>
    <dbReference type="NCBI Taxonomy" id="1279009"/>
    <lineage>
        <taxon>Bacteria</taxon>
        <taxon>Pseudomonadati</taxon>
        <taxon>Bacteroidota</taxon>
        <taxon>Cytophagia</taxon>
        <taxon>Cytophagales</taxon>
        <taxon>Cesiribacteraceae</taxon>
        <taxon>Cesiribacter</taxon>
    </lineage>
</organism>
<proteinExistence type="inferred from homology"/>
<name>M7N188_9BACT</name>
<gene>
    <name evidence="5" type="ORF">ADICEAN_03894</name>
</gene>
<comment type="similarity">
    <text evidence="1">Belongs to the ribosome association toxin RatA family.</text>
</comment>
<dbReference type="PANTHER" id="PTHR33824:SF7">
    <property type="entry name" value="POLYKETIDE CYCLASE_DEHYDRASE AND LIPID TRANSPORT SUPERFAMILY PROTEIN"/>
    <property type="match status" value="1"/>
</dbReference>
<dbReference type="AlphaFoldDB" id="M7N188"/>
<feature type="compositionally biased region" description="Gly residues" evidence="2">
    <location>
        <begin position="248"/>
        <end position="258"/>
    </location>
</feature>
<dbReference type="Pfam" id="PF11127">
    <property type="entry name" value="YgaP-like_TM"/>
    <property type="match status" value="1"/>
</dbReference>
<dbReference type="InterPro" id="IPR021309">
    <property type="entry name" value="YgaP-like_TM"/>
</dbReference>
<reference evidence="5 6" key="1">
    <citation type="journal article" date="2013" name="Genome Announc.">
        <title>Draft Genome Sequence of Cesiribacter andamanensis Strain AMV16T, Isolated from a Soil Sample from a Mud Volcano in the Andaman Islands, India.</title>
        <authorList>
            <person name="Shivaji S."/>
            <person name="Ara S."/>
            <person name="Begum Z."/>
            <person name="Srinivas T.N."/>
            <person name="Singh A."/>
            <person name="Kumar Pinnaka A."/>
        </authorList>
    </citation>
    <scope>NUCLEOTIDE SEQUENCE [LARGE SCALE GENOMIC DNA]</scope>
    <source>
        <strain evidence="5 6">AMV16</strain>
    </source>
</reference>
<evidence type="ECO:0000313" key="6">
    <source>
        <dbReference type="Proteomes" id="UP000011910"/>
    </source>
</evidence>
<evidence type="ECO:0000256" key="1">
    <source>
        <dbReference type="ARBA" id="ARBA00008918"/>
    </source>
</evidence>
<dbReference type="STRING" id="1279009.ADICEAN_03894"/>
<dbReference type="Gene3D" id="3.30.530.20">
    <property type="match status" value="1"/>
</dbReference>
<dbReference type="InterPro" id="IPR047137">
    <property type="entry name" value="ORF3"/>
</dbReference>
<dbReference type="InterPro" id="IPR023393">
    <property type="entry name" value="START-like_dom_sf"/>
</dbReference>
<dbReference type="PANTHER" id="PTHR33824">
    <property type="entry name" value="POLYKETIDE CYCLASE/DEHYDRASE AND LIPID TRANSPORT SUPERFAMILY PROTEIN"/>
    <property type="match status" value="1"/>
</dbReference>
<sequence>MIHTSTEDRVTDFRRDDLALEPYLSGSNHINTGTGERIASIVGGSALLYYGFQRLSIKRVLMSLAGLVLLKRGISGHCELNEAIGRNTAKHEGSPVLVKKSITINKPREEVYAFWRKLENLPRFMKHITEVDQLDAEGKRYHWQMEAPKLGKKIDWEAEIVDEIPNERILFRTYNGSDVGQAGEVTFKDGPQGQGTEMQATIKYYPPEGSIGSAIARMFNSLIENVVHEDMRRFKYLLETGQLPLGKGTPGGSSGGGNPTSEEEEK</sequence>
<feature type="domain" description="Coenzyme Q-binding protein COQ10 START" evidence="3">
    <location>
        <begin position="104"/>
        <end position="227"/>
    </location>
</feature>
<keyword evidence="6" id="KW-1185">Reference proteome</keyword>
<evidence type="ECO:0000259" key="3">
    <source>
        <dbReference type="Pfam" id="PF03364"/>
    </source>
</evidence>